<comment type="caution">
    <text evidence="3">The sequence shown here is derived from an EMBL/GenBank/DDBJ whole genome shotgun (WGS) entry which is preliminary data.</text>
</comment>
<gene>
    <name evidence="3" type="ORF">BDFB_006369</name>
</gene>
<feature type="non-terminal residue" evidence="3">
    <location>
        <position position="124"/>
    </location>
</feature>
<evidence type="ECO:0000256" key="1">
    <source>
        <dbReference type="SAM" id="MobiDB-lite"/>
    </source>
</evidence>
<sequence length="124" mass="12667">MSTLASFLLMALAATLFEQGAALRCYSCDASCEVSKAAQKECGQHIGSNQEAFCTTEVPKGKETSGEAIRKCAIALKGKELACPQNSACTNCTSDLCNGGPSVGTTEAPSIGSHVTPSAGDMAQ</sequence>
<feature type="region of interest" description="Disordered" evidence="1">
    <location>
        <begin position="104"/>
        <end position="124"/>
    </location>
</feature>
<feature type="chain" id="PRO_5019729127" evidence="2">
    <location>
        <begin position="23"/>
        <end position="124"/>
    </location>
</feature>
<protein>
    <submittedName>
        <fullName evidence="3">Uncharacterized protein</fullName>
    </submittedName>
</protein>
<dbReference type="EMBL" id="QDEB01049234">
    <property type="protein sequence ID" value="RZC37806.1"/>
    <property type="molecule type" value="Genomic_DNA"/>
</dbReference>
<keyword evidence="4" id="KW-1185">Reference proteome</keyword>
<reference evidence="3 4" key="1">
    <citation type="submission" date="2017-03" db="EMBL/GenBank/DDBJ databases">
        <title>Genome of the blue death feigning beetle - Asbolus verrucosus.</title>
        <authorList>
            <person name="Rider S.D."/>
        </authorList>
    </citation>
    <scope>NUCLEOTIDE SEQUENCE [LARGE SCALE GENOMIC DNA]</scope>
    <source>
        <strain evidence="3">Butters</strain>
        <tissue evidence="3">Head and leg muscle</tissue>
    </source>
</reference>
<organism evidence="3 4">
    <name type="scientific">Asbolus verrucosus</name>
    <name type="common">Desert ironclad beetle</name>
    <dbReference type="NCBI Taxonomy" id="1661398"/>
    <lineage>
        <taxon>Eukaryota</taxon>
        <taxon>Metazoa</taxon>
        <taxon>Ecdysozoa</taxon>
        <taxon>Arthropoda</taxon>
        <taxon>Hexapoda</taxon>
        <taxon>Insecta</taxon>
        <taxon>Pterygota</taxon>
        <taxon>Neoptera</taxon>
        <taxon>Endopterygota</taxon>
        <taxon>Coleoptera</taxon>
        <taxon>Polyphaga</taxon>
        <taxon>Cucujiformia</taxon>
        <taxon>Tenebrionidae</taxon>
        <taxon>Pimeliinae</taxon>
        <taxon>Asbolus</taxon>
    </lineage>
</organism>
<name>A0A482VYM5_ASBVE</name>
<evidence type="ECO:0000256" key="2">
    <source>
        <dbReference type="SAM" id="SignalP"/>
    </source>
</evidence>
<feature type="signal peptide" evidence="2">
    <location>
        <begin position="1"/>
        <end position="22"/>
    </location>
</feature>
<accession>A0A482VYM5</accession>
<keyword evidence="2" id="KW-0732">Signal</keyword>
<dbReference type="Proteomes" id="UP000292052">
    <property type="component" value="Unassembled WGS sequence"/>
</dbReference>
<dbReference type="OrthoDB" id="75169at2759"/>
<evidence type="ECO:0000313" key="4">
    <source>
        <dbReference type="Proteomes" id="UP000292052"/>
    </source>
</evidence>
<evidence type="ECO:0000313" key="3">
    <source>
        <dbReference type="EMBL" id="RZC37806.1"/>
    </source>
</evidence>
<dbReference type="AlphaFoldDB" id="A0A482VYM5"/>
<proteinExistence type="predicted"/>
<feature type="compositionally biased region" description="Polar residues" evidence="1">
    <location>
        <begin position="104"/>
        <end position="116"/>
    </location>
</feature>